<evidence type="ECO:0000313" key="2">
    <source>
        <dbReference type="EMBL" id="SDC54406.1"/>
    </source>
</evidence>
<gene>
    <name evidence="2" type="ORF">SAMN04488104_1001168</name>
</gene>
<sequence length="182" mass="21103">MKSKTILSTAILLFSFYSVKAQSSSPWEIPMIEVNYQGPNGDQAILKVDQGFRYAELESEERNYRLFFHRNRPFIKDIRMVDQDSDLQIARGRGSFFFGNARIEFVDGSEIRLKRTKSANGYEITGTYGPVFLVKNHAFTPTKTYEESDFLAQAMFLFRRIQETQKPPTEIIYQNNAITSNR</sequence>
<dbReference type="STRING" id="686796.SAMN04488104_1001168"/>
<accession>A0A1G6MHE0</accession>
<feature type="signal peptide" evidence="1">
    <location>
        <begin position="1"/>
        <end position="21"/>
    </location>
</feature>
<reference evidence="3" key="1">
    <citation type="submission" date="2016-10" db="EMBL/GenBank/DDBJ databases">
        <authorList>
            <person name="Varghese N."/>
            <person name="Submissions S."/>
        </authorList>
    </citation>
    <scope>NUCLEOTIDE SEQUENCE [LARGE SCALE GENOMIC DNA]</scope>
    <source>
        <strain evidence="3">DSM 23095</strain>
    </source>
</reference>
<protein>
    <submittedName>
        <fullName evidence="2">Uncharacterized protein</fullName>
    </submittedName>
</protein>
<dbReference type="OrthoDB" id="825355at2"/>
<dbReference type="EMBL" id="FNAC01000001">
    <property type="protein sequence ID" value="SDC54406.1"/>
    <property type="molecule type" value="Genomic_DNA"/>
</dbReference>
<name>A0A1G6MHE0_9BACT</name>
<dbReference type="AlphaFoldDB" id="A0A1G6MHE0"/>
<feature type="chain" id="PRO_5011449130" evidence="1">
    <location>
        <begin position="22"/>
        <end position="182"/>
    </location>
</feature>
<evidence type="ECO:0000313" key="3">
    <source>
        <dbReference type="Proteomes" id="UP000199060"/>
    </source>
</evidence>
<keyword evidence="1" id="KW-0732">Signal</keyword>
<organism evidence="2 3">
    <name type="scientific">Algoriphagus faecimaris</name>
    <dbReference type="NCBI Taxonomy" id="686796"/>
    <lineage>
        <taxon>Bacteria</taxon>
        <taxon>Pseudomonadati</taxon>
        <taxon>Bacteroidota</taxon>
        <taxon>Cytophagia</taxon>
        <taxon>Cytophagales</taxon>
        <taxon>Cyclobacteriaceae</taxon>
        <taxon>Algoriphagus</taxon>
    </lineage>
</organism>
<dbReference type="RefSeq" id="WP_087937576.1">
    <property type="nucleotide sequence ID" value="NZ_FNAC01000001.1"/>
</dbReference>
<keyword evidence="3" id="KW-1185">Reference proteome</keyword>
<dbReference type="Proteomes" id="UP000199060">
    <property type="component" value="Unassembled WGS sequence"/>
</dbReference>
<evidence type="ECO:0000256" key="1">
    <source>
        <dbReference type="SAM" id="SignalP"/>
    </source>
</evidence>
<proteinExistence type="predicted"/>